<dbReference type="Proteomes" id="UP000824120">
    <property type="component" value="Chromosome 8"/>
</dbReference>
<dbReference type="AlphaFoldDB" id="A0A9J5Y0Y1"/>
<evidence type="ECO:0000313" key="2">
    <source>
        <dbReference type="Proteomes" id="UP000824120"/>
    </source>
</evidence>
<proteinExistence type="predicted"/>
<sequence length="81" mass="9798">MCWHTRSDRIRNEDIWNKVRVTSVVDKLKEGRLRWFGNVKRRCVDAPMRRCEMLDIVGLRRDRSRPEKYWGSLDGEEDFDG</sequence>
<accession>A0A9J5Y0Y1</accession>
<dbReference type="PANTHER" id="PTHR46238:SF8">
    <property type="entry name" value="ENDONUCLEASE_EXONUCLEASE_PHOSPHATASE DOMAIN-CONTAINING PROTEIN"/>
    <property type="match status" value="1"/>
</dbReference>
<dbReference type="EMBL" id="JACXVP010000008">
    <property type="protein sequence ID" value="KAG5592758.1"/>
    <property type="molecule type" value="Genomic_DNA"/>
</dbReference>
<organism evidence="1 2">
    <name type="scientific">Solanum commersonii</name>
    <name type="common">Commerson's wild potato</name>
    <name type="synonym">Commerson's nightshade</name>
    <dbReference type="NCBI Taxonomy" id="4109"/>
    <lineage>
        <taxon>Eukaryota</taxon>
        <taxon>Viridiplantae</taxon>
        <taxon>Streptophyta</taxon>
        <taxon>Embryophyta</taxon>
        <taxon>Tracheophyta</taxon>
        <taxon>Spermatophyta</taxon>
        <taxon>Magnoliopsida</taxon>
        <taxon>eudicotyledons</taxon>
        <taxon>Gunneridae</taxon>
        <taxon>Pentapetalae</taxon>
        <taxon>asterids</taxon>
        <taxon>lamiids</taxon>
        <taxon>Solanales</taxon>
        <taxon>Solanaceae</taxon>
        <taxon>Solanoideae</taxon>
        <taxon>Solaneae</taxon>
        <taxon>Solanum</taxon>
    </lineage>
</organism>
<reference evidence="1 2" key="1">
    <citation type="submission" date="2020-09" db="EMBL/GenBank/DDBJ databases">
        <title>De no assembly of potato wild relative species, Solanum commersonii.</title>
        <authorList>
            <person name="Cho K."/>
        </authorList>
    </citation>
    <scope>NUCLEOTIDE SEQUENCE [LARGE SCALE GENOMIC DNA]</scope>
    <source>
        <strain evidence="1">LZ3.2</strain>
        <tissue evidence="1">Leaf</tissue>
    </source>
</reference>
<keyword evidence="2" id="KW-1185">Reference proteome</keyword>
<name>A0A9J5Y0Y1_SOLCO</name>
<dbReference type="OrthoDB" id="407509at2759"/>
<evidence type="ECO:0000313" key="1">
    <source>
        <dbReference type="EMBL" id="KAG5592758.1"/>
    </source>
</evidence>
<dbReference type="PANTHER" id="PTHR46238">
    <property type="entry name" value="REVERSE TRANSCRIPTASE DOMAIN-CONTAINING PROTEIN"/>
    <property type="match status" value="1"/>
</dbReference>
<gene>
    <name evidence="1" type="ORF">H5410_043272</name>
</gene>
<comment type="caution">
    <text evidence="1">The sequence shown here is derived from an EMBL/GenBank/DDBJ whole genome shotgun (WGS) entry which is preliminary data.</text>
</comment>
<protein>
    <submittedName>
        <fullName evidence="1">Uncharacterized protein</fullName>
    </submittedName>
</protein>